<name>A0A3G1KY57_FORW1</name>
<dbReference type="SMART" id="SM00387">
    <property type="entry name" value="HATPase_c"/>
    <property type="match status" value="1"/>
</dbReference>
<organism evidence="7 8">
    <name type="scientific">Formimonas warabiya</name>
    <dbReference type="NCBI Taxonomy" id="1761012"/>
    <lineage>
        <taxon>Bacteria</taxon>
        <taxon>Bacillati</taxon>
        <taxon>Bacillota</taxon>
        <taxon>Clostridia</taxon>
        <taxon>Eubacteriales</taxon>
        <taxon>Peptococcaceae</taxon>
        <taxon>Candidatus Formimonas</taxon>
    </lineage>
</organism>
<evidence type="ECO:0000256" key="5">
    <source>
        <dbReference type="SAM" id="Phobius"/>
    </source>
</evidence>
<dbReference type="InterPro" id="IPR039506">
    <property type="entry name" value="SPOB_a"/>
</dbReference>
<dbReference type="PANTHER" id="PTHR40448:SF1">
    <property type="entry name" value="TWO-COMPONENT SENSOR HISTIDINE KINASE"/>
    <property type="match status" value="1"/>
</dbReference>
<evidence type="ECO:0000256" key="2">
    <source>
        <dbReference type="ARBA" id="ARBA00022679"/>
    </source>
</evidence>
<dbReference type="InterPro" id="IPR005467">
    <property type="entry name" value="His_kinase_dom"/>
</dbReference>
<accession>A0A3G1KY57</accession>
<evidence type="ECO:0000259" key="6">
    <source>
        <dbReference type="PROSITE" id="PS50109"/>
    </source>
</evidence>
<proteinExistence type="predicted"/>
<sequence>MIRKKLIVLNYFLLQICFLSFISYVYIFNVFQEYRVSTETILFLVYSVVFIDIFLFIEFIRLFSKEKNMEKRMEVEKVSLLLEEANNLIYSIRAKHHDFINHLQVIMGLAQLGNNEEVSRYIKNLSNELIEYEKLVSLKRPEVAALICSKTASLSYLRVYLDITTSLENLEISPFPLVTVLGNLIDNAVYEISTKDDKWIKIAIYEDPKYFVFEITNPGVIPQEIRSRIFDLGFTTKEEKDGGRGLYIAEKIITNSEGMLFVDLLKENETTFIVKLPKCIKK</sequence>
<dbReference type="InterPro" id="IPR036890">
    <property type="entry name" value="HATPase_C_sf"/>
</dbReference>
<evidence type="ECO:0000313" key="8">
    <source>
        <dbReference type="Proteomes" id="UP000323521"/>
    </source>
</evidence>
<keyword evidence="5" id="KW-1133">Transmembrane helix</keyword>
<dbReference type="Gene3D" id="3.30.565.10">
    <property type="entry name" value="Histidine kinase-like ATPase, C-terminal domain"/>
    <property type="match status" value="1"/>
</dbReference>
<dbReference type="Pfam" id="PF02518">
    <property type="entry name" value="HATPase_c"/>
    <property type="match status" value="1"/>
</dbReference>
<feature type="domain" description="Histidine kinase" evidence="6">
    <location>
        <begin position="177"/>
        <end position="280"/>
    </location>
</feature>
<dbReference type="Proteomes" id="UP000323521">
    <property type="component" value="Chromosome"/>
</dbReference>
<keyword evidence="8" id="KW-1185">Reference proteome</keyword>
<dbReference type="InterPro" id="IPR016120">
    <property type="entry name" value="Sig_transdc_His_kin_SpoOB"/>
</dbReference>
<keyword evidence="2" id="KW-0808">Transferase</keyword>
<gene>
    <name evidence="7" type="ORF">DCMF_23535</name>
</gene>
<dbReference type="Gene3D" id="1.10.287.130">
    <property type="match status" value="1"/>
</dbReference>
<keyword evidence="4" id="KW-0902">Two-component regulatory system</keyword>
<reference evidence="7 8" key="1">
    <citation type="submission" date="2016-10" db="EMBL/GenBank/DDBJ databases">
        <title>Complete Genome Sequence of Peptococcaceae strain DCMF.</title>
        <authorList>
            <person name="Edwards R.J."/>
            <person name="Holland S.I."/>
            <person name="Deshpande N.P."/>
            <person name="Wong Y.K."/>
            <person name="Ertan H."/>
            <person name="Manefield M."/>
            <person name="Russell T.L."/>
            <person name="Lee M.J."/>
        </authorList>
    </citation>
    <scope>NUCLEOTIDE SEQUENCE [LARGE SCALE GENOMIC DNA]</scope>
    <source>
        <strain evidence="7 8">DCMF</strain>
    </source>
</reference>
<protein>
    <recommendedName>
        <fullName evidence="6">Histidine kinase domain-containing protein</fullName>
    </recommendedName>
</protein>
<keyword evidence="1" id="KW-0597">Phosphoprotein</keyword>
<dbReference type="Pfam" id="PF14689">
    <property type="entry name" value="SPOB_a"/>
    <property type="match status" value="1"/>
</dbReference>
<evidence type="ECO:0000256" key="3">
    <source>
        <dbReference type="ARBA" id="ARBA00022777"/>
    </source>
</evidence>
<keyword evidence="5" id="KW-0472">Membrane</keyword>
<dbReference type="SUPFAM" id="SSF55890">
    <property type="entry name" value="Sporulation response regulatory protein Spo0B"/>
    <property type="match status" value="1"/>
</dbReference>
<evidence type="ECO:0000256" key="4">
    <source>
        <dbReference type="ARBA" id="ARBA00023012"/>
    </source>
</evidence>
<keyword evidence="5" id="KW-0812">Transmembrane</keyword>
<dbReference type="SUPFAM" id="SSF55874">
    <property type="entry name" value="ATPase domain of HSP90 chaperone/DNA topoisomerase II/histidine kinase"/>
    <property type="match status" value="1"/>
</dbReference>
<feature type="transmembrane region" description="Helical" evidence="5">
    <location>
        <begin position="40"/>
        <end position="63"/>
    </location>
</feature>
<dbReference type="PROSITE" id="PS50109">
    <property type="entry name" value="HIS_KIN"/>
    <property type="match status" value="1"/>
</dbReference>
<keyword evidence="3" id="KW-0418">Kinase</keyword>
<dbReference type="InterPro" id="IPR003594">
    <property type="entry name" value="HATPase_dom"/>
</dbReference>
<dbReference type="OrthoDB" id="1677679at2"/>
<dbReference type="PANTHER" id="PTHR40448">
    <property type="entry name" value="TWO-COMPONENT SENSOR HISTIDINE KINASE"/>
    <property type="match status" value="1"/>
</dbReference>
<dbReference type="GO" id="GO:0000155">
    <property type="term" value="F:phosphorelay sensor kinase activity"/>
    <property type="evidence" value="ECO:0007669"/>
    <property type="project" value="InterPro"/>
</dbReference>
<dbReference type="GO" id="GO:0042802">
    <property type="term" value="F:identical protein binding"/>
    <property type="evidence" value="ECO:0007669"/>
    <property type="project" value="TreeGrafter"/>
</dbReference>
<evidence type="ECO:0000313" key="7">
    <source>
        <dbReference type="EMBL" id="ATW27327.1"/>
    </source>
</evidence>
<evidence type="ECO:0000256" key="1">
    <source>
        <dbReference type="ARBA" id="ARBA00022553"/>
    </source>
</evidence>
<dbReference type="AlphaFoldDB" id="A0A3G1KY57"/>
<dbReference type="EMBL" id="CP017634">
    <property type="protein sequence ID" value="ATW27327.1"/>
    <property type="molecule type" value="Genomic_DNA"/>
</dbReference>
<dbReference type="KEGG" id="fwa:DCMF_23535"/>
<feature type="transmembrane region" description="Helical" evidence="5">
    <location>
        <begin position="7"/>
        <end position="28"/>
    </location>
</feature>